<dbReference type="EMBL" id="JBHUFW010000005">
    <property type="protein sequence ID" value="MFD1863052.1"/>
    <property type="molecule type" value="Genomic_DNA"/>
</dbReference>
<comment type="caution">
    <text evidence="1">The sequence shown here is derived from an EMBL/GenBank/DDBJ whole genome shotgun (WGS) entry which is preliminary data.</text>
</comment>
<sequence length="131" mass="15802">MGVERRVIEVNIFKITTPKVRYFIFWKSANERLNLTFEPFKIKKPTKEYPYEYHMYGDDILLWKEYSSSIFSYYDSYIPTSWENAMKYEMYTAILSGKLNRTGKYKQTGEKIEIKFNWVGDPVPKAKIEYK</sequence>
<dbReference type="RefSeq" id="WP_204891949.1">
    <property type="nucleotide sequence ID" value="NZ_JBHUFW010000005.1"/>
</dbReference>
<accession>A0ABW4QHJ0</accession>
<proteinExistence type="predicted"/>
<name>A0ABW4QHJ0_9BACL</name>
<evidence type="ECO:0000313" key="2">
    <source>
        <dbReference type="Proteomes" id="UP001597273"/>
    </source>
</evidence>
<reference evidence="2" key="1">
    <citation type="journal article" date="2019" name="Int. J. Syst. Evol. Microbiol.">
        <title>The Global Catalogue of Microorganisms (GCM) 10K type strain sequencing project: providing services to taxonomists for standard genome sequencing and annotation.</title>
        <authorList>
            <consortium name="The Broad Institute Genomics Platform"/>
            <consortium name="The Broad Institute Genome Sequencing Center for Infectious Disease"/>
            <person name="Wu L."/>
            <person name="Ma J."/>
        </authorList>
    </citation>
    <scope>NUCLEOTIDE SEQUENCE [LARGE SCALE GENOMIC DNA]</scope>
    <source>
        <strain evidence="2">CGMCC 1.15475</strain>
    </source>
</reference>
<dbReference type="Proteomes" id="UP001597273">
    <property type="component" value="Unassembled WGS sequence"/>
</dbReference>
<evidence type="ECO:0000313" key="1">
    <source>
        <dbReference type="EMBL" id="MFD1863052.1"/>
    </source>
</evidence>
<protein>
    <submittedName>
        <fullName evidence="1">Uncharacterized protein</fullName>
    </submittedName>
</protein>
<organism evidence="1 2">
    <name type="scientific">Planococcus chinensis</name>
    <dbReference type="NCBI Taxonomy" id="272917"/>
    <lineage>
        <taxon>Bacteria</taxon>
        <taxon>Bacillati</taxon>
        <taxon>Bacillota</taxon>
        <taxon>Bacilli</taxon>
        <taxon>Bacillales</taxon>
        <taxon>Caryophanaceae</taxon>
        <taxon>Planococcus</taxon>
    </lineage>
</organism>
<gene>
    <name evidence="1" type="ORF">ACFSDB_08925</name>
</gene>
<keyword evidence="2" id="KW-1185">Reference proteome</keyword>